<evidence type="ECO:0000256" key="14">
    <source>
        <dbReference type="ARBA" id="ARBA00025810"/>
    </source>
</evidence>
<feature type="binding site" evidence="15">
    <location>
        <begin position="585"/>
        <end position="587"/>
    </location>
    <ligand>
        <name>substrate</name>
    </ligand>
</feature>
<evidence type="ECO:0000256" key="11">
    <source>
        <dbReference type="ARBA" id="ARBA00022857"/>
    </source>
</evidence>
<evidence type="ECO:0000256" key="5">
    <source>
        <dbReference type="ARBA" id="ARBA00022679"/>
    </source>
</evidence>
<dbReference type="Gene3D" id="3.20.20.70">
    <property type="entry name" value="Aldolase class I"/>
    <property type="match status" value="1"/>
</dbReference>
<evidence type="ECO:0000256" key="2">
    <source>
        <dbReference type="ARBA" id="ARBA00022490"/>
    </source>
</evidence>
<dbReference type="EMBL" id="FMBL01000002">
    <property type="protein sequence ID" value="SCC80114.1"/>
    <property type="molecule type" value="Genomic_DNA"/>
</dbReference>
<dbReference type="HAMAP" id="MF_00354">
    <property type="entry name" value="Idi_2"/>
    <property type="match status" value="1"/>
</dbReference>
<dbReference type="Pfam" id="PF00288">
    <property type="entry name" value="GHMP_kinases_N"/>
    <property type="match status" value="1"/>
</dbReference>
<name>A0A1C4H545_9BIFI</name>
<dbReference type="GO" id="GO:0070402">
    <property type="term" value="F:NADPH binding"/>
    <property type="evidence" value="ECO:0007669"/>
    <property type="project" value="UniProtKB-UniRule"/>
</dbReference>
<keyword evidence="8 20" id="KW-0418">Kinase</keyword>
<feature type="binding site" evidence="15">
    <location>
        <begin position="772"/>
        <end position="774"/>
    </location>
    <ligand>
        <name>FMN</name>
        <dbReference type="ChEBI" id="CHEBI:58210"/>
    </ligand>
</feature>
<evidence type="ECO:0000259" key="19">
    <source>
        <dbReference type="Pfam" id="PF08544"/>
    </source>
</evidence>
<evidence type="ECO:0000256" key="10">
    <source>
        <dbReference type="ARBA" id="ARBA00022842"/>
    </source>
</evidence>
<dbReference type="GO" id="GO:0004452">
    <property type="term" value="F:isopentenyl-diphosphate delta-isomerase activity"/>
    <property type="evidence" value="ECO:0007669"/>
    <property type="project" value="UniProtKB-UniRule"/>
</dbReference>
<dbReference type="InterPro" id="IPR014721">
    <property type="entry name" value="Ribsml_uS5_D2-typ_fold_subgr"/>
</dbReference>
<dbReference type="Pfam" id="PF01070">
    <property type="entry name" value="FMN_dh"/>
    <property type="match status" value="1"/>
</dbReference>
<evidence type="ECO:0000256" key="15">
    <source>
        <dbReference type="HAMAP-Rule" id="MF_00354"/>
    </source>
</evidence>
<dbReference type="GO" id="GO:0016491">
    <property type="term" value="F:oxidoreductase activity"/>
    <property type="evidence" value="ECO:0007669"/>
    <property type="project" value="InterPro"/>
</dbReference>
<dbReference type="PANTHER" id="PTHR43665:SF1">
    <property type="entry name" value="ISOPENTENYL-DIPHOSPHATE DELTA-ISOMERASE"/>
    <property type="match status" value="1"/>
</dbReference>
<dbReference type="PANTHER" id="PTHR43665">
    <property type="entry name" value="ISOPENTENYL-DIPHOSPHATE DELTA-ISOMERASE"/>
    <property type="match status" value="1"/>
</dbReference>
<evidence type="ECO:0000256" key="13">
    <source>
        <dbReference type="ARBA" id="ARBA00023235"/>
    </source>
</evidence>
<evidence type="ECO:0000256" key="4">
    <source>
        <dbReference type="ARBA" id="ARBA00022643"/>
    </source>
</evidence>
<evidence type="ECO:0000256" key="7">
    <source>
        <dbReference type="ARBA" id="ARBA00022741"/>
    </source>
</evidence>
<dbReference type="InterPro" id="IPR005917">
    <property type="entry name" value="Pmev_kinase_bact"/>
</dbReference>
<evidence type="ECO:0000256" key="12">
    <source>
        <dbReference type="ARBA" id="ARBA00023229"/>
    </source>
</evidence>
<evidence type="ECO:0000256" key="8">
    <source>
        <dbReference type="ARBA" id="ARBA00022777"/>
    </source>
</evidence>
<dbReference type="SUPFAM" id="SSF55060">
    <property type="entry name" value="GHMP Kinase, C-terminal domain"/>
    <property type="match status" value="1"/>
</dbReference>
<evidence type="ECO:0000256" key="9">
    <source>
        <dbReference type="ARBA" id="ARBA00022840"/>
    </source>
</evidence>
<reference evidence="21" key="1">
    <citation type="submission" date="2016-08" db="EMBL/GenBank/DDBJ databases">
        <authorList>
            <person name="Varghese N."/>
            <person name="Submissions Spin"/>
        </authorList>
    </citation>
    <scope>NUCLEOTIDE SEQUENCE [LARGE SCALE GENOMIC DNA]</scope>
    <source>
        <strain evidence="21">R-52791</strain>
    </source>
</reference>
<keyword evidence="21" id="KW-1185">Reference proteome</keyword>
<dbReference type="Proteomes" id="UP000242610">
    <property type="component" value="Unassembled WGS sequence"/>
</dbReference>
<sequence length="868" mass="91962">MTILRHVASGDFAVRFQTDMLREANAVKDFAERIDRTMSGGGIQEPKSSAASAPGKLYIAGEYAVVEHGHPAILVAVDRMLTVRITEHDTSADQAQPFGVDPVGRIHSAGHPEASVTWRRRAGRAVPDLEQPGAAFVLAVIHAVEELAQQQSRALKVYDVNIESELDDASGSKYGLGSSAAVTVAMVKALTSFYELELTPIQQYKLAFVAASRAQKVGSGGDLAASLLGGCIRFTAVDRQWVTNRLQDTALSALIDMPWPGLSIARLRVFEPSSTLRLMVGWTGSPASTSSLVGHVQQQSAAEHERMYQDFLTGSDACVDALAQALAADDEQAVIACVRQARKLLQELSLFTGVTIETPSLRNLIDVAERHGAAAKSSGAGGGDCGIAIAGPGADAAAIRQGWQQKDIVPLDLSVQEPQLELADWAGSAVDDGAGRFPATAVTDNAQSRAGADNGFADSCDGVRDTAACNYATSGRFSAAQVNNETSRSQTVSPGSNRKDDHIRLALDEYGDMRRNAFDDLAFVHHSLGSIAVEDVDMSTQVCGVEWDVPFYINAMTGGSAKAEQINTSLARVASATGLAMASGSQHAAIRDPRLEPTFTTIREHNAAGFVFANVGATVDVSQALHAVEMLHANALQIHLNAAQELVMPEGSRDFESWPQHIKQIVEASPVPVVVKEVGFGMSAQTVRQLAQMGVRCVDVSGRGGTDFARIENARRQEHEYGYLAGWGQSTALCLLELLPNDSESTVDSQSAANTESTGGAAAHTQVLASGGVRNPLDVVKALTLGAEAVGVSGHFLHVLNATGEDGLTAEINGWKEQVRSLMALLGARTVADLRHTDLLVTGTTAEESRLLGVAISVLAHRSRTRSI</sequence>
<feature type="binding site" evidence="15">
    <location>
        <begin position="793"/>
        <end position="794"/>
    </location>
    <ligand>
        <name>FMN</name>
        <dbReference type="ChEBI" id="CHEBI:58210"/>
    </ligand>
</feature>
<evidence type="ECO:0000313" key="21">
    <source>
        <dbReference type="Proteomes" id="UP000242610"/>
    </source>
</evidence>
<feature type="binding site" evidence="15">
    <location>
        <position position="614"/>
    </location>
    <ligand>
        <name>FMN</name>
        <dbReference type="ChEBI" id="CHEBI:58210"/>
    </ligand>
</feature>
<keyword evidence="5" id="KW-0808">Transferase</keyword>
<comment type="cofactor">
    <cofactor evidence="1 15">
        <name>FMN</name>
        <dbReference type="ChEBI" id="CHEBI:58210"/>
    </cofactor>
</comment>
<evidence type="ECO:0000256" key="3">
    <source>
        <dbReference type="ARBA" id="ARBA00022630"/>
    </source>
</evidence>
<comment type="caution">
    <text evidence="15">Lacks conserved residue(s) required for the propagation of feature annotation.</text>
</comment>
<keyword evidence="2 15" id="KW-0963">Cytoplasm</keyword>
<evidence type="ECO:0000259" key="18">
    <source>
        <dbReference type="Pfam" id="PF01070"/>
    </source>
</evidence>
<evidence type="ECO:0000313" key="20">
    <source>
        <dbReference type="EMBL" id="SCC80114.1"/>
    </source>
</evidence>
<dbReference type="GO" id="GO:0005737">
    <property type="term" value="C:cytoplasm"/>
    <property type="evidence" value="ECO:0007669"/>
    <property type="project" value="UniProtKB-SubCell"/>
</dbReference>
<dbReference type="InterPro" id="IPR036554">
    <property type="entry name" value="GHMP_kinase_C_sf"/>
</dbReference>
<dbReference type="InterPro" id="IPR020568">
    <property type="entry name" value="Ribosomal_Su5_D2-typ_SF"/>
</dbReference>
<feature type="domain" description="FMN-dependent dehydrogenase" evidence="18">
    <location>
        <begin position="656"/>
        <end position="837"/>
    </location>
</feature>
<dbReference type="NCBIfam" id="TIGR02151">
    <property type="entry name" value="IPP_isom_2"/>
    <property type="match status" value="1"/>
</dbReference>
<feature type="domain" description="GHMP kinase C-terminal" evidence="19">
    <location>
        <begin position="341"/>
        <end position="405"/>
    </location>
</feature>
<comment type="subcellular location">
    <subcellularLocation>
        <location evidence="15">Cytoplasm</location>
    </subcellularLocation>
</comment>
<feature type="binding site" evidence="15">
    <location>
        <position position="701"/>
    </location>
    <ligand>
        <name>FMN</name>
        <dbReference type="ChEBI" id="CHEBI:58210"/>
    </ligand>
</feature>
<dbReference type="PRINTS" id="PR00959">
    <property type="entry name" value="MEVGALKINASE"/>
</dbReference>
<feature type="binding site" evidence="15">
    <location>
        <position position="585"/>
    </location>
    <ligand>
        <name>FMN</name>
        <dbReference type="ChEBI" id="CHEBI:58210"/>
    </ligand>
</feature>
<dbReference type="EC" id="5.3.3.2" evidence="15"/>
<dbReference type="SUPFAM" id="SSF51395">
    <property type="entry name" value="FMN-linked oxidoreductases"/>
    <property type="match status" value="1"/>
</dbReference>
<feature type="binding site" evidence="15">
    <location>
        <position position="676"/>
    </location>
    <ligand>
        <name>FMN</name>
        <dbReference type="ChEBI" id="CHEBI:58210"/>
    </ligand>
</feature>
<feature type="region of interest" description="Disordered" evidence="16">
    <location>
        <begin position="480"/>
        <end position="499"/>
    </location>
</feature>
<dbReference type="InterPro" id="IPR013785">
    <property type="entry name" value="Aldolase_TIM"/>
</dbReference>
<feature type="domain" description="GHMP kinase N-terminal" evidence="17">
    <location>
        <begin position="142"/>
        <end position="230"/>
    </location>
</feature>
<comment type="subunit">
    <text evidence="14 15">Homooctamer. Dimer of tetramers.</text>
</comment>
<dbReference type="AlphaFoldDB" id="A0A1C4H545"/>
<gene>
    <name evidence="15" type="primary">fni</name>
    <name evidence="20" type="ORF">GA0061077_1030</name>
</gene>
<keyword evidence="9" id="KW-0067">ATP-binding</keyword>
<feature type="binding site" evidence="15">
    <location>
        <position position="706"/>
    </location>
    <ligand>
        <name>FMN</name>
        <dbReference type="ChEBI" id="CHEBI:58210"/>
    </ligand>
</feature>
<dbReference type="InterPro" id="IPR006204">
    <property type="entry name" value="GHMP_kinase_N_dom"/>
</dbReference>
<comment type="cofactor">
    <cofactor evidence="15">
        <name>Mg(2+)</name>
        <dbReference type="ChEBI" id="CHEBI:18420"/>
    </cofactor>
</comment>
<evidence type="ECO:0000256" key="16">
    <source>
        <dbReference type="SAM" id="MobiDB-lite"/>
    </source>
</evidence>
<comment type="function">
    <text evidence="15">Involved in the biosynthesis of isoprenoids. Catalyzes the 1,3-allylic rearrangement of the homoallylic substrate isopentenyl (IPP) to its allylic isomer, dimethylallyl diphosphate (DMAPP).</text>
</comment>
<protein>
    <recommendedName>
        <fullName evidence="15">Isopentenyl-diphosphate delta-isomerase</fullName>
        <shortName evidence="15">IPP isomerase</shortName>
        <ecNumber evidence="15">5.3.3.2</ecNumber>
    </recommendedName>
    <alternativeName>
        <fullName evidence="15">Isopentenyl diphosphate:dimethylallyl diphosphate isomerase</fullName>
    </alternativeName>
    <alternativeName>
        <fullName evidence="15">Isopentenyl pyrophosphate isomerase</fullName>
    </alternativeName>
    <alternativeName>
        <fullName evidence="15">Type 2 isopentenyl diphosphate isomerase</fullName>
        <shortName evidence="15">IDI-2</shortName>
    </alternativeName>
</protein>
<organism evidence="20 21">
    <name type="scientific">Bifidobacterium commune</name>
    <dbReference type="NCBI Taxonomy" id="1505727"/>
    <lineage>
        <taxon>Bacteria</taxon>
        <taxon>Bacillati</taxon>
        <taxon>Actinomycetota</taxon>
        <taxon>Actinomycetes</taxon>
        <taxon>Bifidobacteriales</taxon>
        <taxon>Bifidobacteriaceae</taxon>
        <taxon>Bifidobacterium</taxon>
    </lineage>
</organism>
<dbReference type="OrthoDB" id="9795032at2"/>
<dbReference type="CDD" id="cd02811">
    <property type="entry name" value="IDI-2_FMN"/>
    <property type="match status" value="1"/>
</dbReference>
<keyword evidence="4 15" id="KW-0288">FMN</keyword>
<keyword evidence="11 15" id="KW-0521">NADP</keyword>
<evidence type="ECO:0000256" key="1">
    <source>
        <dbReference type="ARBA" id="ARBA00001917"/>
    </source>
</evidence>
<dbReference type="GO" id="GO:0010181">
    <property type="term" value="F:FMN binding"/>
    <property type="evidence" value="ECO:0007669"/>
    <property type="project" value="UniProtKB-UniRule"/>
</dbReference>
<accession>A0A1C4H545</accession>
<keyword evidence="6 15" id="KW-0479">Metal-binding</keyword>
<feature type="binding site" evidence="15">
    <location>
        <begin position="498"/>
        <end position="499"/>
    </location>
    <ligand>
        <name>substrate</name>
    </ligand>
</feature>
<dbReference type="GO" id="GO:0008299">
    <property type="term" value="P:isoprenoid biosynthetic process"/>
    <property type="evidence" value="ECO:0007669"/>
    <property type="project" value="UniProtKB-UniRule"/>
</dbReference>
<feature type="binding site" evidence="15">
    <location>
        <position position="645"/>
    </location>
    <ligand>
        <name>Mg(2+)</name>
        <dbReference type="ChEBI" id="CHEBI:18420"/>
    </ligand>
</feature>
<comment type="similarity">
    <text evidence="15">Belongs to the IPP isomerase type 2 family.</text>
</comment>
<keyword evidence="12 15" id="KW-0414">Isoprene biosynthesis</keyword>
<comment type="catalytic activity">
    <reaction evidence="15">
        <text>isopentenyl diphosphate = dimethylallyl diphosphate</text>
        <dbReference type="Rhea" id="RHEA:23284"/>
        <dbReference type="ChEBI" id="CHEBI:57623"/>
        <dbReference type="ChEBI" id="CHEBI:128769"/>
        <dbReference type="EC" id="5.3.3.2"/>
    </reaction>
</comment>
<keyword evidence="13 15" id="KW-0413">Isomerase</keyword>
<dbReference type="GO" id="GO:0000287">
    <property type="term" value="F:magnesium ion binding"/>
    <property type="evidence" value="ECO:0007669"/>
    <property type="project" value="UniProtKB-UniRule"/>
</dbReference>
<feature type="binding site" evidence="15">
    <location>
        <position position="644"/>
    </location>
    <ligand>
        <name>substrate</name>
    </ligand>
</feature>
<keyword evidence="7" id="KW-0547">Nucleotide-binding</keyword>
<keyword evidence="3 15" id="KW-0285">Flavoprotein</keyword>
<dbReference type="Gene3D" id="3.30.230.10">
    <property type="match status" value="1"/>
</dbReference>
<dbReference type="InterPro" id="IPR013750">
    <property type="entry name" value="GHMP_kinase_C_dom"/>
</dbReference>
<dbReference type="RefSeq" id="WP_091847862.1">
    <property type="nucleotide sequence ID" value="NZ_FMBL01000002.1"/>
</dbReference>
<dbReference type="STRING" id="1505727.GA0061077_1030"/>
<feature type="binding site" evidence="15">
    <location>
        <begin position="555"/>
        <end position="557"/>
    </location>
    <ligand>
        <name>FMN</name>
        <dbReference type="ChEBI" id="CHEBI:58210"/>
    </ligand>
</feature>
<dbReference type="SUPFAM" id="SSF54211">
    <property type="entry name" value="Ribosomal protein S5 domain 2-like"/>
    <property type="match status" value="1"/>
</dbReference>
<proteinExistence type="inferred from homology"/>
<dbReference type="InterPro" id="IPR011179">
    <property type="entry name" value="IPdP_isomerase"/>
</dbReference>
<evidence type="ECO:0000256" key="6">
    <source>
        <dbReference type="ARBA" id="ARBA00022723"/>
    </source>
</evidence>
<feature type="compositionally biased region" description="Polar residues" evidence="16">
    <location>
        <begin position="480"/>
        <end position="496"/>
    </location>
</feature>
<dbReference type="Pfam" id="PF08544">
    <property type="entry name" value="GHMP_kinases_C"/>
    <property type="match status" value="1"/>
</dbReference>
<dbReference type="Gene3D" id="3.30.70.890">
    <property type="entry name" value="GHMP kinase, C-terminal domain"/>
    <property type="match status" value="1"/>
</dbReference>
<evidence type="ECO:0000259" key="17">
    <source>
        <dbReference type="Pfam" id="PF00288"/>
    </source>
</evidence>
<comment type="cofactor">
    <cofactor evidence="15">
        <name>NADPH</name>
        <dbReference type="ChEBI" id="CHEBI:57783"/>
    </cofactor>
</comment>
<dbReference type="GO" id="GO:0005524">
    <property type="term" value="F:ATP binding"/>
    <property type="evidence" value="ECO:0007669"/>
    <property type="project" value="UniProtKB-KW"/>
</dbReference>
<dbReference type="InterPro" id="IPR000262">
    <property type="entry name" value="FMN-dep_DH"/>
</dbReference>
<dbReference type="GO" id="GO:0016301">
    <property type="term" value="F:kinase activity"/>
    <property type="evidence" value="ECO:0007669"/>
    <property type="project" value="UniProtKB-KW"/>
</dbReference>
<dbReference type="NCBIfam" id="TIGR01220">
    <property type="entry name" value="Pmev_kin_Gr_pos"/>
    <property type="match status" value="1"/>
</dbReference>
<keyword evidence="10 15" id="KW-0460">Magnesium</keyword>